<feature type="region of interest" description="Disordered" evidence="1">
    <location>
        <begin position="1"/>
        <end position="21"/>
    </location>
</feature>
<keyword evidence="3" id="KW-1185">Reference proteome</keyword>
<evidence type="ECO:0000256" key="1">
    <source>
        <dbReference type="SAM" id="MobiDB-lite"/>
    </source>
</evidence>
<evidence type="ECO:0000313" key="2">
    <source>
        <dbReference type="EMBL" id="EGT30194.1"/>
    </source>
</evidence>
<accession>G0M779</accession>
<dbReference type="AlphaFoldDB" id="G0M779"/>
<feature type="compositionally biased region" description="Basic and acidic residues" evidence="1">
    <location>
        <begin position="8"/>
        <end position="21"/>
    </location>
</feature>
<sequence>MQKSKAQTIEKIESAKEAEQK</sequence>
<dbReference type="InParanoid" id="G0M779"/>
<reference evidence="3" key="1">
    <citation type="submission" date="2011-07" db="EMBL/GenBank/DDBJ databases">
        <authorList>
            <consortium name="Caenorhabditis brenneri Sequencing and Analysis Consortium"/>
            <person name="Wilson R.K."/>
        </authorList>
    </citation>
    <scope>NUCLEOTIDE SEQUENCE [LARGE SCALE GENOMIC DNA]</scope>
    <source>
        <strain evidence="3">PB2801</strain>
    </source>
</reference>
<dbReference type="EMBL" id="GL379786">
    <property type="protein sequence ID" value="EGT30194.1"/>
    <property type="molecule type" value="Genomic_DNA"/>
</dbReference>
<organism evidence="3">
    <name type="scientific">Caenorhabditis brenneri</name>
    <name type="common">Nematode worm</name>
    <dbReference type="NCBI Taxonomy" id="135651"/>
    <lineage>
        <taxon>Eukaryota</taxon>
        <taxon>Metazoa</taxon>
        <taxon>Ecdysozoa</taxon>
        <taxon>Nematoda</taxon>
        <taxon>Chromadorea</taxon>
        <taxon>Rhabditida</taxon>
        <taxon>Rhabditina</taxon>
        <taxon>Rhabditomorpha</taxon>
        <taxon>Rhabditoidea</taxon>
        <taxon>Rhabditidae</taxon>
        <taxon>Peloderinae</taxon>
        <taxon>Caenorhabditis</taxon>
    </lineage>
</organism>
<name>G0M779_CAEBE</name>
<proteinExistence type="predicted"/>
<protein>
    <submittedName>
        <fullName evidence="2">Uncharacterized protein</fullName>
    </submittedName>
</protein>
<dbReference type="Proteomes" id="UP000008068">
    <property type="component" value="Unassembled WGS sequence"/>
</dbReference>
<evidence type="ECO:0000313" key="3">
    <source>
        <dbReference type="Proteomes" id="UP000008068"/>
    </source>
</evidence>
<gene>
    <name evidence="2" type="ORF">CAEBREN_25511</name>
</gene>